<dbReference type="RefSeq" id="WP_188428622.1">
    <property type="nucleotide sequence ID" value="NZ_BMEX01000001.1"/>
</dbReference>
<accession>A0ABQ1FVD8</accession>
<gene>
    <name evidence="1" type="ORF">GCM10007416_00510</name>
</gene>
<reference evidence="2" key="1">
    <citation type="journal article" date="2019" name="Int. J. Syst. Evol. Microbiol.">
        <title>The Global Catalogue of Microorganisms (GCM) 10K type strain sequencing project: providing services to taxonomists for standard genome sequencing and annotation.</title>
        <authorList>
            <consortium name="The Broad Institute Genomics Platform"/>
            <consortium name="The Broad Institute Genome Sequencing Center for Infectious Disease"/>
            <person name="Wu L."/>
            <person name="Ma J."/>
        </authorList>
    </citation>
    <scope>NUCLEOTIDE SEQUENCE [LARGE SCALE GENOMIC DNA]</scope>
    <source>
        <strain evidence="2">CGMCC 1.12404</strain>
    </source>
</reference>
<protein>
    <recommendedName>
        <fullName evidence="3">Transposase</fullName>
    </recommendedName>
</protein>
<dbReference type="EMBL" id="BMEX01000001">
    <property type="protein sequence ID" value="GGA31881.1"/>
    <property type="molecule type" value="Genomic_DNA"/>
</dbReference>
<name>A0ABQ1FVD8_9BACL</name>
<keyword evidence="2" id="KW-1185">Reference proteome</keyword>
<evidence type="ECO:0000313" key="1">
    <source>
        <dbReference type="EMBL" id="GGA31881.1"/>
    </source>
</evidence>
<sequence>MWIWVKYRDTTGRTVGYLFWARDPAMMVEYLSRTGVVPGLVERLWFDEGNGFEPWRPAVLKRIWTDIQGRGA</sequence>
<evidence type="ECO:0000313" key="2">
    <source>
        <dbReference type="Proteomes" id="UP000617979"/>
    </source>
</evidence>
<organism evidence="1 2">
    <name type="scientific">Kroppenstedtia guangzhouensis</name>
    <dbReference type="NCBI Taxonomy" id="1274356"/>
    <lineage>
        <taxon>Bacteria</taxon>
        <taxon>Bacillati</taxon>
        <taxon>Bacillota</taxon>
        <taxon>Bacilli</taxon>
        <taxon>Bacillales</taxon>
        <taxon>Thermoactinomycetaceae</taxon>
        <taxon>Kroppenstedtia</taxon>
    </lineage>
</organism>
<comment type="caution">
    <text evidence="1">The sequence shown here is derived from an EMBL/GenBank/DDBJ whole genome shotgun (WGS) entry which is preliminary data.</text>
</comment>
<dbReference type="Proteomes" id="UP000617979">
    <property type="component" value="Unassembled WGS sequence"/>
</dbReference>
<evidence type="ECO:0008006" key="3">
    <source>
        <dbReference type="Google" id="ProtNLM"/>
    </source>
</evidence>
<proteinExistence type="predicted"/>